<dbReference type="InterPro" id="IPR028098">
    <property type="entry name" value="Glyco_trans_4-like_N"/>
</dbReference>
<evidence type="ECO:0000313" key="4">
    <source>
        <dbReference type="EMBL" id="SUE34656.1"/>
    </source>
</evidence>
<dbReference type="PANTHER" id="PTHR12526:SF510">
    <property type="entry name" value="D-INOSITOL 3-PHOSPHATE GLYCOSYLTRANSFERASE"/>
    <property type="match status" value="1"/>
</dbReference>
<dbReference type="SUPFAM" id="SSF53756">
    <property type="entry name" value="UDP-Glycosyltransferase/glycogen phosphorylase"/>
    <property type="match status" value="1"/>
</dbReference>
<proteinExistence type="predicted"/>
<dbReference type="OrthoDB" id="9771846at2"/>
<dbReference type="Proteomes" id="UP000255233">
    <property type="component" value="Unassembled WGS sequence"/>
</dbReference>
<dbReference type="Pfam" id="PF13579">
    <property type="entry name" value="Glyco_trans_4_4"/>
    <property type="match status" value="1"/>
</dbReference>
<dbReference type="EC" id="2.4.1.250" evidence="4"/>
<organism evidence="4 5">
    <name type="scientific">Rikenella microfusus</name>
    <dbReference type="NCBI Taxonomy" id="28139"/>
    <lineage>
        <taxon>Bacteria</taxon>
        <taxon>Pseudomonadati</taxon>
        <taxon>Bacteroidota</taxon>
        <taxon>Bacteroidia</taxon>
        <taxon>Bacteroidales</taxon>
        <taxon>Rikenellaceae</taxon>
        <taxon>Rikenella</taxon>
    </lineage>
</organism>
<dbReference type="AlphaFoldDB" id="A0A379MTA8"/>
<reference evidence="4 5" key="1">
    <citation type="submission" date="2018-06" db="EMBL/GenBank/DDBJ databases">
        <authorList>
            <consortium name="Pathogen Informatics"/>
            <person name="Doyle S."/>
        </authorList>
    </citation>
    <scope>NUCLEOTIDE SEQUENCE [LARGE SCALE GENOMIC DNA]</scope>
    <source>
        <strain evidence="4 5">NCTC11190</strain>
    </source>
</reference>
<dbReference type="RefSeq" id="WP_037291845.1">
    <property type="nucleotide sequence ID" value="NZ_UGVL01000001.1"/>
</dbReference>
<dbReference type="Gene3D" id="3.40.50.2000">
    <property type="entry name" value="Glycogen Phosphorylase B"/>
    <property type="match status" value="2"/>
</dbReference>
<sequence>MKIRILGPAHPYRGGIAKFNEVLAASFGREGHDVKIVSFTLQYPAFLFPGRTQYTRMAAPEGVAIERRINSVNPLNWPAVGREIARERPDLLIPRFWMPFMGPSLGTIARTVRRHSPRTRVVALADNIVPHEHRPGDRPLTGYFLRQTDAVVYMSDEVGRDLDSFGYRGLKAMTPHPIYDVYGPPVSKAEACEALRLDPATDYVLFFGFIRDYKGLDLLLEAWARLRAEGKTGGKKLLIGGEYYGNKEKYDTLIRSLGLADEVIVHDRYIDENEVRHYFGAADLVVQPYKSATQSGVTQIAYHFGVPMVVTRVGGLPEIVPDGRTGYVVDVDPGAIAEAIARFYDQRKAEEFRACIGIEKKRFGWEALTGTFFRLYEEIEK</sequence>
<dbReference type="EMBL" id="UGVL01000001">
    <property type="protein sequence ID" value="SUE34656.1"/>
    <property type="molecule type" value="Genomic_DNA"/>
</dbReference>
<keyword evidence="2 4" id="KW-0808">Transferase</keyword>
<dbReference type="Pfam" id="PF13692">
    <property type="entry name" value="Glyco_trans_1_4"/>
    <property type="match status" value="1"/>
</dbReference>
<gene>
    <name evidence="4" type="primary">mshA_2</name>
    <name evidence="4" type="ORF">NCTC11190_01889</name>
</gene>
<dbReference type="GO" id="GO:0102710">
    <property type="term" value="F:D-inositol-3-phosphate glycosyltransferase activity"/>
    <property type="evidence" value="ECO:0007669"/>
    <property type="project" value="UniProtKB-EC"/>
</dbReference>
<dbReference type="PANTHER" id="PTHR12526">
    <property type="entry name" value="GLYCOSYLTRANSFERASE"/>
    <property type="match status" value="1"/>
</dbReference>
<evidence type="ECO:0000313" key="5">
    <source>
        <dbReference type="Proteomes" id="UP000255233"/>
    </source>
</evidence>
<protein>
    <submittedName>
        <fullName evidence="4">D-inositol-3-phosphate glycosyltransferase</fullName>
        <ecNumber evidence="4">2.4.1.250</ecNumber>
    </submittedName>
</protein>
<keyword evidence="1 4" id="KW-0328">Glycosyltransferase</keyword>
<dbReference type="STRING" id="880526.GCA_000427365_01930"/>
<name>A0A379MTA8_9BACT</name>
<accession>A0A379MTA8</accession>
<feature type="domain" description="Glycosyltransferase subfamily 4-like N-terminal" evidence="3">
    <location>
        <begin position="14"/>
        <end position="168"/>
    </location>
</feature>
<evidence type="ECO:0000256" key="2">
    <source>
        <dbReference type="ARBA" id="ARBA00022679"/>
    </source>
</evidence>
<evidence type="ECO:0000256" key="1">
    <source>
        <dbReference type="ARBA" id="ARBA00022676"/>
    </source>
</evidence>
<evidence type="ECO:0000259" key="3">
    <source>
        <dbReference type="Pfam" id="PF13579"/>
    </source>
</evidence>
<keyword evidence="5" id="KW-1185">Reference proteome</keyword>